<evidence type="ECO:0008006" key="3">
    <source>
        <dbReference type="Google" id="ProtNLM"/>
    </source>
</evidence>
<dbReference type="InterPro" id="IPR015943">
    <property type="entry name" value="WD40/YVTN_repeat-like_dom_sf"/>
</dbReference>
<protein>
    <recommendedName>
        <fullName evidence="3">YncE family protein</fullName>
    </recommendedName>
</protein>
<dbReference type="PANTHER" id="PTHR47197">
    <property type="entry name" value="PROTEIN NIRF"/>
    <property type="match status" value="1"/>
</dbReference>
<dbReference type="PROSITE" id="PS51257">
    <property type="entry name" value="PROKAR_LIPOPROTEIN"/>
    <property type="match status" value="1"/>
</dbReference>
<dbReference type="Gene3D" id="2.130.10.10">
    <property type="entry name" value="YVTN repeat-like/Quinoprotein amine dehydrogenase"/>
    <property type="match status" value="1"/>
</dbReference>
<dbReference type="PANTHER" id="PTHR47197:SF3">
    <property type="entry name" value="DIHYDRO-HEME D1 DEHYDROGENASE"/>
    <property type="match status" value="1"/>
</dbReference>
<evidence type="ECO:0000256" key="1">
    <source>
        <dbReference type="SAM" id="SignalP"/>
    </source>
</evidence>
<feature type="signal peptide" evidence="1">
    <location>
        <begin position="1"/>
        <end position="22"/>
    </location>
</feature>
<dbReference type="SUPFAM" id="SSF101898">
    <property type="entry name" value="NHL repeat"/>
    <property type="match status" value="1"/>
</dbReference>
<name>A0A6N2R6T9_9BACE</name>
<feature type="chain" id="PRO_5027103001" description="YncE family protein" evidence="1">
    <location>
        <begin position="23"/>
        <end position="357"/>
    </location>
</feature>
<keyword evidence="1" id="KW-0732">Signal</keyword>
<dbReference type="InterPro" id="IPR051200">
    <property type="entry name" value="Host-pathogen_enzymatic-act"/>
</dbReference>
<sequence>MKKYWYKTAMLVMALGVFTACSDDDGPKIPEGPIAPVNGAYVINTGNWNENNGTIQWYDRDLKTVSADLFGAANGAGIGDAQDLCVYGTKIYITCSSSAKIEIVDRKDFKRIKTLNLTNESGQPIQPRYMTAATGNIYFTAYDGTVSQIDTTSLSITQKIEVGGSHPEALTSANGKLYINLSNYDMDGTGKYVAVVNLANFTKIKDIEVLLNPYDICTTGEDGKVYFISCGDFGGNPAQTLQCIDPQTDEVTVVCPASKIAMKGNKIYVIYAEYFEAADPKRISVYDMNTKATKEFAQYSDFSNPGGIVTDPVSGDVIIIDQPHSALNDIYVYGSDGVLKKKLETGYYTTNMRFVTE</sequence>
<dbReference type="AlphaFoldDB" id="A0A6N2R6T9"/>
<accession>A0A6N2R6T9</accession>
<gene>
    <name evidence="2" type="ORF">BILFYP9_00483</name>
</gene>
<proteinExistence type="predicted"/>
<organism evidence="2">
    <name type="scientific">Bacteroides intestinalis</name>
    <dbReference type="NCBI Taxonomy" id="329854"/>
    <lineage>
        <taxon>Bacteria</taxon>
        <taxon>Pseudomonadati</taxon>
        <taxon>Bacteroidota</taxon>
        <taxon>Bacteroidia</taxon>
        <taxon>Bacteroidales</taxon>
        <taxon>Bacteroidaceae</taxon>
        <taxon>Bacteroides</taxon>
    </lineage>
</organism>
<dbReference type="EMBL" id="CACRSU010000006">
    <property type="protein sequence ID" value="VYS76248.1"/>
    <property type="molecule type" value="Genomic_DNA"/>
</dbReference>
<reference evidence="2" key="1">
    <citation type="submission" date="2019-11" db="EMBL/GenBank/DDBJ databases">
        <authorList>
            <person name="Feng L."/>
        </authorList>
    </citation>
    <scope>NUCLEOTIDE SEQUENCE</scope>
    <source>
        <strain evidence="2">BintestinalisLFYP9</strain>
    </source>
</reference>
<evidence type="ECO:0000313" key="2">
    <source>
        <dbReference type="EMBL" id="VYS76248.1"/>
    </source>
</evidence>
<dbReference type="RefSeq" id="WP_138292939.1">
    <property type="nucleotide sequence ID" value="NZ_BAABZC010000001.1"/>
</dbReference>